<evidence type="ECO:0000256" key="6">
    <source>
        <dbReference type="ARBA" id="ARBA00043167"/>
    </source>
</evidence>
<evidence type="ECO:0000313" key="9">
    <source>
        <dbReference type="Proteomes" id="UP001627154"/>
    </source>
</evidence>
<evidence type="ECO:0000256" key="1">
    <source>
        <dbReference type="ARBA" id="ARBA00022801"/>
    </source>
</evidence>
<dbReference type="GO" id="GO:0016787">
    <property type="term" value="F:hydrolase activity"/>
    <property type="evidence" value="ECO:0007669"/>
    <property type="project" value="UniProtKB-KW"/>
</dbReference>
<dbReference type="SUPFAM" id="SSF56024">
    <property type="entry name" value="Phospholipase D/nuclease"/>
    <property type="match status" value="1"/>
</dbReference>
<sequence length="218" mass="24877">MSAITFSSSYRNYIISIIGLACATKVYRLLYNKSKSKQANDVETTDPEIEEVLLFSDEAIDCRKHMFEVKGCDSPHCPADNLAKIVDYMSSAKKSIDICVHFITCNSIGNAIFDAIKRGVIVRVITDEESSKNYSSLSIKFMRANCEVKANKFKENFMHHKFAVIDKKILISGSANWTMQAFYGNYENVIITNDKVMVKSFLTEFNYLWETLPQFYIS</sequence>
<dbReference type="Gene3D" id="3.30.870.10">
    <property type="entry name" value="Endonuclease Chain A"/>
    <property type="match status" value="1"/>
</dbReference>
<dbReference type="PROSITE" id="PS50035">
    <property type="entry name" value="PLD"/>
    <property type="match status" value="1"/>
</dbReference>
<comment type="caution">
    <text evidence="8">The sequence shown here is derived from an EMBL/GenBank/DDBJ whole genome shotgun (WGS) entry which is preliminary data.</text>
</comment>
<dbReference type="InterPro" id="IPR025202">
    <property type="entry name" value="PLD-like_dom"/>
</dbReference>
<keyword evidence="1" id="KW-0378">Hydrolase</keyword>
<protein>
    <recommendedName>
        <fullName evidence="5">Mitochondrial cardiolipin hydrolase</fullName>
    </recommendedName>
    <alternativeName>
        <fullName evidence="6">Mitochondrial phospholipase</fullName>
    </alternativeName>
</protein>
<name>A0ABD2WRG4_9HYME</name>
<keyword evidence="2" id="KW-0442">Lipid degradation</keyword>
<reference evidence="8 9" key="1">
    <citation type="journal article" date="2024" name="bioRxiv">
        <title>A reference genome for Trichogramma kaykai: A tiny desert-dwelling parasitoid wasp with competing sex-ratio distorters.</title>
        <authorList>
            <person name="Culotta J."/>
            <person name="Lindsey A.R."/>
        </authorList>
    </citation>
    <scope>NUCLEOTIDE SEQUENCE [LARGE SCALE GENOMIC DNA]</scope>
    <source>
        <strain evidence="8 9">KSX58</strain>
    </source>
</reference>
<dbReference type="PANTHER" id="PTHR43856:SF1">
    <property type="entry name" value="MITOCHONDRIAL CARDIOLIPIN HYDROLASE"/>
    <property type="match status" value="1"/>
</dbReference>
<evidence type="ECO:0000256" key="2">
    <source>
        <dbReference type="ARBA" id="ARBA00022963"/>
    </source>
</evidence>
<keyword evidence="3" id="KW-0443">Lipid metabolism</keyword>
<evidence type="ECO:0000259" key="7">
    <source>
        <dbReference type="PROSITE" id="PS50035"/>
    </source>
</evidence>
<dbReference type="PANTHER" id="PTHR43856">
    <property type="entry name" value="CARDIOLIPIN HYDROLASE"/>
    <property type="match status" value="1"/>
</dbReference>
<dbReference type="InterPro" id="IPR051406">
    <property type="entry name" value="PLD_domain"/>
</dbReference>
<gene>
    <name evidence="8" type="ORF">TKK_010512</name>
</gene>
<dbReference type="AlphaFoldDB" id="A0ABD2WRG4"/>
<accession>A0ABD2WRG4</accession>
<dbReference type="Proteomes" id="UP001627154">
    <property type="component" value="Unassembled WGS sequence"/>
</dbReference>
<evidence type="ECO:0000256" key="4">
    <source>
        <dbReference type="ARBA" id="ARBA00038012"/>
    </source>
</evidence>
<dbReference type="SMART" id="SM00155">
    <property type="entry name" value="PLDc"/>
    <property type="match status" value="1"/>
</dbReference>
<keyword evidence="9" id="KW-1185">Reference proteome</keyword>
<dbReference type="EMBL" id="JBJJXI010000082">
    <property type="protein sequence ID" value="KAL3395403.1"/>
    <property type="molecule type" value="Genomic_DNA"/>
</dbReference>
<comment type="similarity">
    <text evidence="4">Belongs to the phospholipase D family. MitoPLD/Zucchini subfamily.</text>
</comment>
<evidence type="ECO:0000256" key="3">
    <source>
        <dbReference type="ARBA" id="ARBA00023098"/>
    </source>
</evidence>
<dbReference type="GO" id="GO:0016042">
    <property type="term" value="P:lipid catabolic process"/>
    <property type="evidence" value="ECO:0007669"/>
    <property type="project" value="UniProtKB-KW"/>
</dbReference>
<feature type="domain" description="PLD phosphodiesterase" evidence="7">
    <location>
        <begin position="154"/>
        <end position="181"/>
    </location>
</feature>
<organism evidence="8 9">
    <name type="scientific">Trichogramma kaykai</name>
    <dbReference type="NCBI Taxonomy" id="54128"/>
    <lineage>
        <taxon>Eukaryota</taxon>
        <taxon>Metazoa</taxon>
        <taxon>Ecdysozoa</taxon>
        <taxon>Arthropoda</taxon>
        <taxon>Hexapoda</taxon>
        <taxon>Insecta</taxon>
        <taxon>Pterygota</taxon>
        <taxon>Neoptera</taxon>
        <taxon>Endopterygota</taxon>
        <taxon>Hymenoptera</taxon>
        <taxon>Apocrita</taxon>
        <taxon>Proctotrupomorpha</taxon>
        <taxon>Chalcidoidea</taxon>
        <taxon>Trichogrammatidae</taxon>
        <taxon>Trichogramma</taxon>
    </lineage>
</organism>
<proteinExistence type="inferred from homology"/>
<dbReference type="InterPro" id="IPR001736">
    <property type="entry name" value="PLipase_D/transphosphatidylase"/>
</dbReference>
<evidence type="ECO:0000313" key="8">
    <source>
        <dbReference type="EMBL" id="KAL3395403.1"/>
    </source>
</evidence>
<evidence type="ECO:0000256" key="5">
    <source>
        <dbReference type="ARBA" id="ARBA00040549"/>
    </source>
</evidence>
<dbReference type="Pfam" id="PF13091">
    <property type="entry name" value="PLDc_2"/>
    <property type="match status" value="1"/>
</dbReference>